<evidence type="ECO:0000313" key="7">
    <source>
        <dbReference type="EMBL" id="TFI56511.1"/>
    </source>
</evidence>
<evidence type="ECO:0000256" key="2">
    <source>
        <dbReference type="ARBA" id="ARBA00022829"/>
    </source>
</evidence>
<keyword evidence="8" id="KW-1185">Reference proteome</keyword>
<dbReference type="PANTHER" id="PTHR42963">
    <property type="entry name" value="CHROMOSOME PARTITION PROTEIN MUKB"/>
    <property type="match status" value="1"/>
</dbReference>
<proteinExistence type="predicted"/>
<dbReference type="InterPro" id="IPR003395">
    <property type="entry name" value="RecF/RecN/SMC_N"/>
</dbReference>
<dbReference type="Pfam" id="PF02463">
    <property type="entry name" value="SMC_N"/>
    <property type="match status" value="1"/>
</dbReference>
<evidence type="ECO:0000256" key="1">
    <source>
        <dbReference type="ARBA" id="ARBA00022490"/>
    </source>
</evidence>
<evidence type="ECO:0000256" key="3">
    <source>
        <dbReference type="ARBA" id="ARBA00023067"/>
    </source>
</evidence>
<protein>
    <submittedName>
        <fullName evidence="7">Chromosome segregation protein</fullName>
    </submittedName>
</protein>
<name>A0A4Y8ZKI2_9SPHN</name>
<dbReference type="InterPro" id="IPR027417">
    <property type="entry name" value="P-loop_NTPase"/>
</dbReference>
<dbReference type="EMBL" id="SPDV01000071">
    <property type="protein sequence ID" value="TFI56511.1"/>
    <property type="molecule type" value="Genomic_DNA"/>
</dbReference>
<organism evidence="7 8">
    <name type="scientific">Sphingomonas parva</name>
    <dbReference type="NCBI Taxonomy" id="2555898"/>
    <lineage>
        <taxon>Bacteria</taxon>
        <taxon>Pseudomonadati</taxon>
        <taxon>Pseudomonadota</taxon>
        <taxon>Alphaproteobacteria</taxon>
        <taxon>Sphingomonadales</taxon>
        <taxon>Sphingomonadaceae</taxon>
        <taxon>Sphingomonas</taxon>
    </lineage>
</organism>
<keyword evidence="2" id="KW-0159">Chromosome partition</keyword>
<dbReference type="AlphaFoldDB" id="A0A4Y8ZKI2"/>
<evidence type="ECO:0000259" key="6">
    <source>
        <dbReference type="Pfam" id="PF02463"/>
    </source>
</evidence>
<reference evidence="7 8" key="1">
    <citation type="submission" date="2019-03" db="EMBL/GenBank/DDBJ databases">
        <title>Genome sequence of Sphingomonas sp. 17J27-24.</title>
        <authorList>
            <person name="Kim M."/>
            <person name="Maeng S."/>
            <person name="Sathiyaraj S."/>
        </authorList>
    </citation>
    <scope>NUCLEOTIDE SEQUENCE [LARGE SCALE GENOMIC DNA]</scope>
    <source>
        <strain evidence="7 8">17J27-24</strain>
    </source>
</reference>
<feature type="coiled-coil region" evidence="5">
    <location>
        <begin position="172"/>
        <end position="364"/>
    </location>
</feature>
<keyword evidence="4" id="KW-0238">DNA-binding</keyword>
<keyword evidence="3" id="KW-0226">DNA condensation</keyword>
<gene>
    <name evidence="7" type="ORF">E2493_19880</name>
</gene>
<sequence length="444" mass="47918">MQIKRLKLSGFKSFVEPAELRIEPGLTGVVGPNGCGKSNVLEAIRWVMGESSPKSMRGSGMDDVIFAGTAQRPARDFAEVTMLVERQTEDVSGDVAFAPAGDVEITRRIERGAGSAYRVNGRDVRAKDVALLFADAATGAHSPALVSQGKISAIIAAKPTERRAMLEEAAGISGLHVRRKDAEQKLRAAEANLTRLDELMGDMENRVAALRRQAKAAERYRRLSDQIRVAEARMIFSRWREAAQAAEAAKKEADEAVARVDRAADAQRNAAAYQTQAAQILADRRKAAQAAREAATALGHRLATLRAERDMVARRIRELADRRTSLAADRVREAALAEDAKAALARLAREGEEIAARLAAAEAARGTIDIRTVELEDAALAAEAELGKARTVQAAEQAEARVAQAALDAARGKRARAEIEAQRLAEQMKALGDERPLVETLRAA</sequence>
<feature type="coiled-coil region" evidence="5">
    <location>
        <begin position="400"/>
        <end position="434"/>
    </location>
</feature>
<dbReference type="GO" id="GO:0030261">
    <property type="term" value="P:chromosome condensation"/>
    <property type="evidence" value="ECO:0007669"/>
    <property type="project" value="UniProtKB-KW"/>
</dbReference>
<keyword evidence="1" id="KW-0963">Cytoplasm</keyword>
<dbReference type="GO" id="GO:0005737">
    <property type="term" value="C:cytoplasm"/>
    <property type="evidence" value="ECO:0007669"/>
    <property type="project" value="TreeGrafter"/>
</dbReference>
<accession>A0A4Y8ZKI2</accession>
<dbReference type="PANTHER" id="PTHR42963:SF1">
    <property type="entry name" value="DUF4476 DOMAIN-CONTAINING PROTEIN"/>
    <property type="match status" value="1"/>
</dbReference>
<dbReference type="Proteomes" id="UP000298213">
    <property type="component" value="Unassembled WGS sequence"/>
</dbReference>
<keyword evidence="5" id="KW-0175">Coiled coil</keyword>
<feature type="non-terminal residue" evidence="7">
    <location>
        <position position="444"/>
    </location>
</feature>
<evidence type="ECO:0000256" key="5">
    <source>
        <dbReference type="SAM" id="Coils"/>
    </source>
</evidence>
<dbReference type="InterPro" id="IPR050308">
    <property type="entry name" value="MukB/SMC"/>
</dbReference>
<dbReference type="SUPFAM" id="SSF52540">
    <property type="entry name" value="P-loop containing nucleoside triphosphate hydrolases"/>
    <property type="match status" value="1"/>
</dbReference>
<dbReference type="GO" id="GO:0003677">
    <property type="term" value="F:DNA binding"/>
    <property type="evidence" value="ECO:0007669"/>
    <property type="project" value="UniProtKB-KW"/>
</dbReference>
<feature type="domain" description="RecF/RecN/SMC N-terminal" evidence="6">
    <location>
        <begin position="3"/>
        <end position="136"/>
    </location>
</feature>
<evidence type="ECO:0000256" key="4">
    <source>
        <dbReference type="ARBA" id="ARBA00023125"/>
    </source>
</evidence>
<dbReference type="GO" id="GO:0007059">
    <property type="term" value="P:chromosome segregation"/>
    <property type="evidence" value="ECO:0007669"/>
    <property type="project" value="UniProtKB-KW"/>
</dbReference>
<evidence type="ECO:0000313" key="8">
    <source>
        <dbReference type="Proteomes" id="UP000298213"/>
    </source>
</evidence>
<dbReference type="Gene3D" id="3.40.50.300">
    <property type="entry name" value="P-loop containing nucleotide triphosphate hydrolases"/>
    <property type="match status" value="1"/>
</dbReference>
<comment type="caution">
    <text evidence="7">The sequence shown here is derived from an EMBL/GenBank/DDBJ whole genome shotgun (WGS) entry which is preliminary data.</text>
</comment>
<dbReference type="RefSeq" id="WP_167737651.1">
    <property type="nucleotide sequence ID" value="NZ_SPDV01000071.1"/>
</dbReference>